<keyword evidence="1" id="KW-0732">Signal</keyword>
<name>A0A2M4B2W1_9DIPT</name>
<feature type="signal peptide" evidence="1">
    <location>
        <begin position="1"/>
        <end position="23"/>
    </location>
</feature>
<accession>A0A2M4B2W1</accession>
<reference evidence="2" key="1">
    <citation type="submission" date="2018-01" db="EMBL/GenBank/DDBJ databases">
        <title>An insight into the sialome of Amazonian anophelines.</title>
        <authorList>
            <person name="Ribeiro J.M."/>
            <person name="Scarpassa V."/>
            <person name="Calvo E."/>
        </authorList>
    </citation>
    <scope>NUCLEOTIDE SEQUENCE</scope>
    <source>
        <tissue evidence="2">Salivary glands</tissue>
    </source>
</reference>
<dbReference type="AlphaFoldDB" id="A0A2M4B2W1"/>
<dbReference type="EMBL" id="GGFK01014053">
    <property type="protein sequence ID" value="MBW47374.1"/>
    <property type="molecule type" value="Transcribed_RNA"/>
</dbReference>
<evidence type="ECO:0000256" key="1">
    <source>
        <dbReference type="SAM" id="SignalP"/>
    </source>
</evidence>
<organism evidence="2">
    <name type="scientific">Anopheles triannulatus</name>
    <dbReference type="NCBI Taxonomy" id="58253"/>
    <lineage>
        <taxon>Eukaryota</taxon>
        <taxon>Metazoa</taxon>
        <taxon>Ecdysozoa</taxon>
        <taxon>Arthropoda</taxon>
        <taxon>Hexapoda</taxon>
        <taxon>Insecta</taxon>
        <taxon>Pterygota</taxon>
        <taxon>Neoptera</taxon>
        <taxon>Endopterygota</taxon>
        <taxon>Diptera</taxon>
        <taxon>Nematocera</taxon>
        <taxon>Culicoidea</taxon>
        <taxon>Culicidae</taxon>
        <taxon>Anophelinae</taxon>
        <taxon>Anopheles</taxon>
    </lineage>
</organism>
<protein>
    <submittedName>
        <fullName evidence="2">Putative secreted protein</fullName>
    </submittedName>
</protein>
<feature type="chain" id="PRO_5014643203" evidence="1">
    <location>
        <begin position="24"/>
        <end position="76"/>
    </location>
</feature>
<sequence>MAATGFSLCSSALLLISMPRACSVRRAASYTSRQVRCISNTYRLPSSVSSLNIDTIVPFRSRINCVVTMGRTVSHE</sequence>
<evidence type="ECO:0000313" key="2">
    <source>
        <dbReference type="EMBL" id="MBW47374.1"/>
    </source>
</evidence>
<proteinExistence type="predicted"/>